<evidence type="ECO:0008006" key="3">
    <source>
        <dbReference type="Google" id="ProtNLM"/>
    </source>
</evidence>
<evidence type="ECO:0000313" key="2">
    <source>
        <dbReference type="Proteomes" id="UP000177953"/>
    </source>
</evidence>
<dbReference type="EMBL" id="MFPU01000056">
    <property type="protein sequence ID" value="OGH69242.1"/>
    <property type="molecule type" value="Genomic_DNA"/>
</dbReference>
<reference evidence="1 2" key="1">
    <citation type="journal article" date="2016" name="Nat. Commun.">
        <title>Thousands of microbial genomes shed light on interconnected biogeochemical processes in an aquifer system.</title>
        <authorList>
            <person name="Anantharaman K."/>
            <person name="Brown C.T."/>
            <person name="Hug L.A."/>
            <person name="Sharon I."/>
            <person name="Castelle C.J."/>
            <person name="Probst A.J."/>
            <person name="Thomas B.C."/>
            <person name="Singh A."/>
            <person name="Wilkins M.J."/>
            <person name="Karaoz U."/>
            <person name="Brodie E.L."/>
            <person name="Williams K.H."/>
            <person name="Hubbard S.S."/>
            <person name="Banfield J.F."/>
        </authorList>
    </citation>
    <scope>NUCLEOTIDE SEQUENCE [LARGE SCALE GENOMIC DNA]</scope>
</reference>
<organism evidence="1 2">
    <name type="scientific">Candidatus Magasanikbacteria bacterium RIFCSPHIGHO2_01_FULL_47_8</name>
    <dbReference type="NCBI Taxonomy" id="1798673"/>
    <lineage>
        <taxon>Bacteria</taxon>
        <taxon>Candidatus Magasanikiibacteriota</taxon>
    </lineage>
</organism>
<accession>A0A1F6MC57</accession>
<dbReference type="AlphaFoldDB" id="A0A1F6MC57"/>
<name>A0A1F6MC57_9BACT</name>
<dbReference type="Proteomes" id="UP000177953">
    <property type="component" value="Unassembled WGS sequence"/>
</dbReference>
<protein>
    <recommendedName>
        <fullName evidence="3">Group-specific protein</fullName>
    </recommendedName>
</protein>
<comment type="caution">
    <text evidence="1">The sequence shown here is derived from an EMBL/GenBank/DDBJ whole genome shotgun (WGS) entry which is preliminary data.</text>
</comment>
<evidence type="ECO:0000313" key="1">
    <source>
        <dbReference type="EMBL" id="OGH69242.1"/>
    </source>
</evidence>
<proteinExistence type="predicted"/>
<sequence length="176" mass="20576">MNYLYHSKPKDLKGNILYPLNFLKEKHPDIYENQVKKYTGREHITQQRIPTLNCLWNDVLHFSAVHPKEIKEALIQAGRTDDFTMEYYQVDPKILDLANTTVYLYAHQDLKDKMNEGNFAPYNPEELAQFSSMPQSTKDYYKEMIAKGERPLLYHGIPHILYKGNLDLTGIPIITV</sequence>
<gene>
    <name evidence="1" type="ORF">A2754_04190</name>
</gene>